<evidence type="ECO:0000256" key="7">
    <source>
        <dbReference type="ARBA" id="ARBA00022786"/>
    </source>
</evidence>
<evidence type="ECO:0000256" key="3">
    <source>
        <dbReference type="ARBA" id="ARBA00014580"/>
    </source>
</evidence>
<organism evidence="14 15">
    <name type="scientific">Cirrhinus molitorella</name>
    <name type="common">mud carp</name>
    <dbReference type="NCBI Taxonomy" id="172907"/>
    <lineage>
        <taxon>Eukaryota</taxon>
        <taxon>Metazoa</taxon>
        <taxon>Chordata</taxon>
        <taxon>Craniata</taxon>
        <taxon>Vertebrata</taxon>
        <taxon>Euteleostomi</taxon>
        <taxon>Actinopterygii</taxon>
        <taxon>Neopterygii</taxon>
        <taxon>Teleostei</taxon>
        <taxon>Ostariophysi</taxon>
        <taxon>Cypriniformes</taxon>
        <taxon>Cyprinidae</taxon>
        <taxon>Labeoninae</taxon>
        <taxon>Labeonini</taxon>
        <taxon>Cirrhinus</taxon>
    </lineage>
</organism>
<feature type="region of interest" description="Disordered" evidence="13">
    <location>
        <begin position="1"/>
        <end position="45"/>
    </location>
</feature>
<evidence type="ECO:0000313" key="15">
    <source>
        <dbReference type="Proteomes" id="UP001558613"/>
    </source>
</evidence>
<comment type="caution">
    <text evidence="14">The sequence shown here is derived from an EMBL/GenBank/DDBJ whole genome shotgun (WGS) entry which is preliminary data.</text>
</comment>
<keyword evidence="5" id="KW-0677">Repeat</keyword>
<dbReference type="InterPro" id="IPR019775">
    <property type="entry name" value="WD40_repeat_CS"/>
</dbReference>
<feature type="compositionally biased region" description="Basic and acidic residues" evidence="13">
    <location>
        <begin position="450"/>
        <end position="460"/>
    </location>
</feature>
<dbReference type="PROSITE" id="PS50294">
    <property type="entry name" value="WD_REPEATS_REGION"/>
    <property type="match status" value="1"/>
</dbReference>
<evidence type="ECO:0000256" key="12">
    <source>
        <dbReference type="PROSITE-ProRule" id="PRU00221"/>
    </source>
</evidence>
<evidence type="ECO:0000256" key="5">
    <source>
        <dbReference type="ARBA" id="ARBA00022737"/>
    </source>
</evidence>
<keyword evidence="8" id="KW-0238">DNA-binding</keyword>
<evidence type="ECO:0000256" key="11">
    <source>
        <dbReference type="ARBA" id="ARBA00031670"/>
    </source>
</evidence>
<comment type="similarity">
    <text evidence="2">Belongs to the WD repeat DDB2/WDR76 family.</text>
</comment>
<dbReference type="PROSITE" id="PS00678">
    <property type="entry name" value="WD_REPEATS_1"/>
    <property type="match status" value="1"/>
</dbReference>
<feature type="compositionally biased region" description="Low complexity" evidence="13">
    <location>
        <begin position="462"/>
        <end position="475"/>
    </location>
</feature>
<protein>
    <recommendedName>
        <fullName evidence="3">DNA damage-binding protein 2</fullName>
    </recommendedName>
    <alternativeName>
        <fullName evidence="11">Damage-specific DNA-binding protein 2</fullName>
    </alternativeName>
</protein>
<proteinExistence type="inferred from homology"/>
<dbReference type="InterPro" id="IPR015943">
    <property type="entry name" value="WD40/YVTN_repeat-like_dom_sf"/>
</dbReference>
<dbReference type="Gene3D" id="2.130.10.10">
    <property type="entry name" value="YVTN repeat-like/Quinoprotein amine dehydrogenase"/>
    <property type="match status" value="1"/>
</dbReference>
<keyword evidence="6" id="KW-0227">DNA damage</keyword>
<name>A0ABR3LVD5_9TELE</name>
<reference evidence="14 15" key="1">
    <citation type="submission" date="2023-09" db="EMBL/GenBank/DDBJ databases">
        <authorList>
            <person name="Wang M."/>
        </authorList>
    </citation>
    <scope>NUCLEOTIDE SEQUENCE [LARGE SCALE GENOMIC DNA]</scope>
    <source>
        <strain evidence="14">GT-2023</strain>
        <tissue evidence="14">Liver</tissue>
    </source>
</reference>
<keyword evidence="7" id="KW-0833">Ubl conjugation pathway</keyword>
<dbReference type="EMBL" id="JAYMGO010000018">
    <property type="protein sequence ID" value="KAL1256836.1"/>
    <property type="molecule type" value="Genomic_DNA"/>
</dbReference>
<dbReference type="InterPro" id="IPR033312">
    <property type="entry name" value="DDB2"/>
</dbReference>
<comment type="subcellular location">
    <subcellularLocation>
        <location evidence="1">Nucleus</location>
    </subcellularLocation>
</comment>
<keyword evidence="4 12" id="KW-0853">WD repeat</keyword>
<dbReference type="PANTHER" id="PTHR15169:SF0">
    <property type="entry name" value="DNA DAMAGE-BINDING PROTEIN 2"/>
    <property type="match status" value="1"/>
</dbReference>
<dbReference type="Gene3D" id="1.10.287.3280">
    <property type="match status" value="1"/>
</dbReference>
<accession>A0ABR3LVD5</accession>
<dbReference type="SUPFAM" id="SSF50978">
    <property type="entry name" value="WD40 repeat-like"/>
    <property type="match status" value="1"/>
</dbReference>
<dbReference type="InterPro" id="IPR036322">
    <property type="entry name" value="WD40_repeat_dom_sf"/>
</dbReference>
<keyword evidence="9" id="KW-0234">DNA repair</keyword>
<evidence type="ECO:0000256" key="1">
    <source>
        <dbReference type="ARBA" id="ARBA00004123"/>
    </source>
</evidence>
<sequence length="518" mass="58607">MARGRAQTDSSASRQTKNAISKKRPNEEQPQTLSKKLKAKQEGKAASKTETYLQASVKWIGGQKKVGQTSILHYIYKSSLGQSIHAQLRQCLQQPFIRSLGTYKLHRTASPFDRRVTCLEWHPTHPTTVAVGSKGGDIILWDYDVLNKRTFIQGMGPGDAITGMKFNQFNTNQLFTSSIWGATTLRDFSGSVIQVFAKTDSWERELILSRTPECGHDHHDLCYWYCCLDVSVSRQMLVTGDNTGRLLLLGMDGHEIFKEKLHKAKVTHAEFNPRCDWLMATSSVDSTVKLWDLRNIKDKSSYIAELPHEKPVNSAYFNPTDSTKLLTTDQRNQIRVYCSYDWSKPYQIIIHPHRQFQHLTPIKATWHPMYDLIVAGRYPDDQVLVNDKRTIDIYDANSGGLVHQLRDPNAAGIISLNKFSPAGDVLASGMGYNILIWNREDTLNSINRKQTMERVEDGEGRPGTSRSQRSTQQRTNRGRRAAADDAKLKKKLASLSSTETKSKTKSKTESKTSKAKKK</sequence>
<keyword evidence="10" id="KW-0539">Nucleus</keyword>
<evidence type="ECO:0000256" key="13">
    <source>
        <dbReference type="SAM" id="MobiDB-lite"/>
    </source>
</evidence>
<evidence type="ECO:0000256" key="6">
    <source>
        <dbReference type="ARBA" id="ARBA00022763"/>
    </source>
</evidence>
<feature type="region of interest" description="Disordered" evidence="13">
    <location>
        <begin position="449"/>
        <end position="518"/>
    </location>
</feature>
<dbReference type="SMART" id="SM00320">
    <property type="entry name" value="WD40"/>
    <property type="match status" value="4"/>
</dbReference>
<dbReference type="InterPro" id="IPR001680">
    <property type="entry name" value="WD40_rpt"/>
</dbReference>
<dbReference type="Pfam" id="PF00400">
    <property type="entry name" value="WD40"/>
    <property type="match status" value="2"/>
</dbReference>
<evidence type="ECO:0000256" key="10">
    <source>
        <dbReference type="ARBA" id="ARBA00023242"/>
    </source>
</evidence>
<feature type="compositionally biased region" description="Polar residues" evidence="13">
    <location>
        <begin position="7"/>
        <end position="19"/>
    </location>
</feature>
<gene>
    <name evidence="14" type="ORF">QQF64_012381</name>
</gene>
<dbReference type="Proteomes" id="UP001558613">
    <property type="component" value="Unassembled WGS sequence"/>
</dbReference>
<feature type="repeat" description="WD" evidence="12">
    <location>
        <begin position="259"/>
        <end position="301"/>
    </location>
</feature>
<evidence type="ECO:0000256" key="4">
    <source>
        <dbReference type="ARBA" id="ARBA00022574"/>
    </source>
</evidence>
<dbReference type="PROSITE" id="PS50082">
    <property type="entry name" value="WD_REPEATS_2"/>
    <property type="match status" value="1"/>
</dbReference>
<evidence type="ECO:0000256" key="2">
    <source>
        <dbReference type="ARBA" id="ARBA00005434"/>
    </source>
</evidence>
<evidence type="ECO:0000313" key="14">
    <source>
        <dbReference type="EMBL" id="KAL1256836.1"/>
    </source>
</evidence>
<keyword evidence="15" id="KW-1185">Reference proteome</keyword>
<evidence type="ECO:0000256" key="8">
    <source>
        <dbReference type="ARBA" id="ARBA00023125"/>
    </source>
</evidence>
<evidence type="ECO:0000256" key="9">
    <source>
        <dbReference type="ARBA" id="ARBA00023204"/>
    </source>
</evidence>
<feature type="compositionally biased region" description="Basic and acidic residues" evidence="13">
    <location>
        <begin position="500"/>
        <end position="512"/>
    </location>
</feature>
<dbReference type="PANTHER" id="PTHR15169">
    <property type="entry name" value="DAMAGE-SPECIFIC DNA BINDING PROTEIN 2"/>
    <property type="match status" value="1"/>
</dbReference>